<keyword evidence="4" id="KW-1185">Reference proteome</keyword>
<evidence type="ECO:0000256" key="2">
    <source>
        <dbReference type="SAM" id="SignalP"/>
    </source>
</evidence>
<keyword evidence="2" id="KW-0732">Signal</keyword>
<proteinExistence type="predicted"/>
<dbReference type="Proteomes" id="UP001596174">
    <property type="component" value="Unassembled WGS sequence"/>
</dbReference>
<comment type="caution">
    <text evidence="3">The sequence shown here is derived from an EMBL/GenBank/DDBJ whole genome shotgun (WGS) entry which is preliminary data.</text>
</comment>
<gene>
    <name evidence="3" type="ORF">ACFP3V_20770</name>
</gene>
<reference evidence="4" key="1">
    <citation type="journal article" date="2019" name="Int. J. Syst. Evol. Microbiol.">
        <title>The Global Catalogue of Microorganisms (GCM) 10K type strain sequencing project: providing services to taxonomists for standard genome sequencing and annotation.</title>
        <authorList>
            <consortium name="The Broad Institute Genomics Platform"/>
            <consortium name="The Broad Institute Genome Sequencing Center for Infectious Disease"/>
            <person name="Wu L."/>
            <person name="Ma J."/>
        </authorList>
    </citation>
    <scope>NUCLEOTIDE SEQUENCE [LARGE SCALE GENOMIC DNA]</scope>
    <source>
        <strain evidence="4">JCM 4816</strain>
    </source>
</reference>
<organism evidence="3 4">
    <name type="scientific">Streptacidiphilus monticola</name>
    <dbReference type="NCBI Taxonomy" id="2161674"/>
    <lineage>
        <taxon>Bacteria</taxon>
        <taxon>Bacillati</taxon>
        <taxon>Actinomycetota</taxon>
        <taxon>Actinomycetes</taxon>
        <taxon>Kitasatosporales</taxon>
        <taxon>Streptomycetaceae</taxon>
        <taxon>Streptacidiphilus</taxon>
    </lineage>
</organism>
<sequence length="365" mass="38771">MTRPLALVAALLLYLAGVWAVATTPWSAAAVVAVPAPSATALPPAAPGTSSPRPSPSASGPWTLSTLRDHLVAELNATDPAAALADLERITRAQPLTTRFCHPVAHELGHAALVKYHGNFAKAASYRNDVCGSGYLHGIVEEKLASSPNPVTAVTTLCAPEQTASCIHGIGHGAMFVSHLDVSGAEALCDRFPQVYQAVACSEGIFMQLFEPDESDPAALAQLPAGKLAREPLYPCPEQPAGYQSACYFYAPVYFLQSHDYADHPESFVQALDWCRQAPSSAGRNSCTMGTGSRLMKYNIDRPGWTGAQCLRGRAWQQPLCVSGMVSYWNVNYHDHSARAKLCPQLSGAARDFCRAATGGSTSAD</sequence>
<name>A0ABW1G4E6_9ACTN</name>
<feature type="chain" id="PRO_5047382615" evidence="2">
    <location>
        <begin position="21"/>
        <end position="365"/>
    </location>
</feature>
<protein>
    <submittedName>
        <fullName evidence="3">Uncharacterized protein</fullName>
    </submittedName>
</protein>
<evidence type="ECO:0000256" key="1">
    <source>
        <dbReference type="SAM" id="MobiDB-lite"/>
    </source>
</evidence>
<feature type="signal peptide" evidence="2">
    <location>
        <begin position="1"/>
        <end position="20"/>
    </location>
</feature>
<feature type="region of interest" description="Disordered" evidence="1">
    <location>
        <begin position="41"/>
        <end position="61"/>
    </location>
</feature>
<dbReference type="EMBL" id="JBHSQJ010000084">
    <property type="protein sequence ID" value="MFC5909635.1"/>
    <property type="molecule type" value="Genomic_DNA"/>
</dbReference>
<accession>A0ABW1G4E6</accession>
<dbReference type="RefSeq" id="WP_380585601.1">
    <property type="nucleotide sequence ID" value="NZ_JBHSQJ010000084.1"/>
</dbReference>
<evidence type="ECO:0000313" key="4">
    <source>
        <dbReference type="Proteomes" id="UP001596174"/>
    </source>
</evidence>
<evidence type="ECO:0000313" key="3">
    <source>
        <dbReference type="EMBL" id="MFC5909635.1"/>
    </source>
</evidence>